<dbReference type="InterPro" id="IPR013221">
    <property type="entry name" value="Mur_ligase_cen"/>
</dbReference>
<organism evidence="18 19">
    <name type="scientific">Luteimonas flava</name>
    <dbReference type="NCBI Taxonomy" id="3115822"/>
    <lineage>
        <taxon>Bacteria</taxon>
        <taxon>Pseudomonadati</taxon>
        <taxon>Pseudomonadota</taxon>
        <taxon>Gammaproteobacteria</taxon>
        <taxon>Lysobacterales</taxon>
        <taxon>Lysobacteraceae</taxon>
        <taxon>Luteimonas</taxon>
    </lineage>
</organism>
<dbReference type="SUPFAM" id="SSF53623">
    <property type="entry name" value="MurD-like peptide ligases, catalytic domain"/>
    <property type="match status" value="1"/>
</dbReference>
<evidence type="ECO:0000256" key="1">
    <source>
        <dbReference type="ARBA" id="ARBA00004496"/>
    </source>
</evidence>
<keyword evidence="12 14" id="KW-0961">Cell wall biogenesis/degradation</keyword>
<dbReference type="EMBL" id="JAZHBM010000003">
    <property type="protein sequence ID" value="MEF3083806.1"/>
    <property type="molecule type" value="Genomic_DNA"/>
</dbReference>
<feature type="domain" description="Mur ligase central" evidence="17">
    <location>
        <begin position="125"/>
        <end position="304"/>
    </location>
</feature>
<evidence type="ECO:0000256" key="13">
    <source>
        <dbReference type="ARBA" id="ARBA00047833"/>
    </source>
</evidence>
<dbReference type="Pfam" id="PF01225">
    <property type="entry name" value="Mur_ligase"/>
    <property type="match status" value="1"/>
</dbReference>
<keyword evidence="5 14" id="KW-0436">Ligase</keyword>
<comment type="similarity">
    <text evidence="14">Belongs to the MurCDEF family.</text>
</comment>
<dbReference type="InterPro" id="IPR036565">
    <property type="entry name" value="Mur-like_cat_sf"/>
</dbReference>
<evidence type="ECO:0000256" key="8">
    <source>
        <dbReference type="ARBA" id="ARBA00022840"/>
    </source>
</evidence>
<dbReference type="SUPFAM" id="SSF51984">
    <property type="entry name" value="MurCD N-terminal domain"/>
    <property type="match status" value="1"/>
</dbReference>
<keyword evidence="11 14" id="KW-0131">Cell cycle</keyword>
<keyword evidence="19" id="KW-1185">Reference proteome</keyword>
<dbReference type="NCBIfam" id="TIGR01082">
    <property type="entry name" value="murC"/>
    <property type="match status" value="1"/>
</dbReference>
<protein>
    <recommendedName>
        <fullName evidence="3 14">UDP-N-acetylmuramate--L-alanine ligase</fullName>
        <ecNumber evidence="3 14">6.3.2.8</ecNumber>
    </recommendedName>
    <alternativeName>
        <fullName evidence="14">UDP-N-acetylmuramoyl-L-alanine synthetase</fullName>
    </alternativeName>
</protein>
<comment type="subcellular location">
    <subcellularLocation>
        <location evidence="1 14">Cytoplasm</location>
    </subcellularLocation>
</comment>
<dbReference type="EC" id="6.3.2.8" evidence="3 14"/>
<dbReference type="Gene3D" id="3.40.1190.10">
    <property type="entry name" value="Mur-like, catalytic domain"/>
    <property type="match status" value="1"/>
</dbReference>
<evidence type="ECO:0000313" key="18">
    <source>
        <dbReference type="EMBL" id="MEF3083806.1"/>
    </source>
</evidence>
<dbReference type="PANTHER" id="PTHR43445">
    <property type="entry name" value="UDP-N-ACETYLMURAMATE--L-ALANINE LIGASE-RELATED"/>
    <property type="match status" value="1"/>
</dbReference>
<reference evidence="18 19" key="1">
    <citation type="submission" date="2024-01" db="EMBL/GenBank/DDBJ databases">
        <title>Novel species of the genus Luteimonas isolated from rivers.</title>
        <authorList>
            <person name="Lu H."/>
        </authorList>
    </citation>
    <scope>NUCLEOTIDE SEQUENCE [LARGE SCALE GENOMIC DNA]</scope>
    <source>
        <strain evidence="18 19">SMYT11W</strain>
    </source>
</reference>
<dbReference type="Gene3D" id="3.40.50.720">
    <property type="entry name" value="NAD(P)-binding Rossmann-like Domain"/>
    <property type="match status" value="1"/>
</dbReference>
<feature type="domain" description="Mur ligase C-terminal" evidence="16">
    <location>
        <begin position="334"/>
        <end position="463"/>
    </location>
</feature>
<evidence type="ECO:0000256" key="9">
    <source>
        <dbReference type="ARBA" id="ARBA00022960"/>
    </source>
</evidence>
<evidence type="ECO:0000256" key="6">
    <source>
        <dbReference type="ARBA" id="ARBA00022618"/>
    </source>
</evidence>
<dbReference type="SUPFAM" id="SSF53244">
    <property type="entry name" value="MurD-like peptide ligases, peptide-binding domain"/>
    <property type="match status" value="1"/>
</dbReference>
<dbReference type="InterPro" id="IPR050061">
    <property type="entry name" value="MurCDEF_pg_biosynth"/>
</dbReference>
<comment type="pathway">
    <text evidence="2 14">Cell wall biogenesis; peptidoglycan biosynthesis.</text>
</comment>
<comment type="catalytic activity">
    <reaction evidence="13 14">
        <text>UDP-N-acetyl-alpha-D-muramate + L-alanine + ATP = UDP-N-acetyl-alpha-D-muramoyl-L-alanine + ADP + phosphate + H(+)</text>
        <dbReference type="Rhea" id="RHEA:23372"/>
        <dbReference type="ChEBI" id="CHEBI:15378"/>
        <dbReference type="ChEBI" id="CHEBI:30616"/>
        <dbReference type="ChEBI" id="CHEBI:43474"/>
        <dbReference type="ChEBI" id="CHEBI:57972"/>
        <dbReference type="ChEBI" id="CHEBI:70757"/>
        <dbReference type="ChEBI" id="CHEBI:83898"/>
        <dbReference type="ChEBI" id="CHEBI:456216"/>
        <dbReference type="EC" id="6.3.2.8"/>
    </reaction>
</comment>
<keyword evidence="10 14" id="KW-0573">Peptidoglycan synthesis</keyword>
<gene>
    <name evidence="14 18" type="primary">murC</name>
    <name evidence="18" type="ORF">V3391_16440</name>
</gene>
<name>A0ABU7WIL0_9GAMM</name>
<accession>A0ABU7WIL0</accession>
<dbReference type="PANTHER" id="PTHR43445:SF3">
    <property type="entry name" value="UDP-N-ACETYLMURAMATE--L-ALANINE LIGASE"/>
    <property type="match status" value="1"/>
</dbReference>
<evidence type="ECO:0000259" key="15">
    <source>
        <dbReference type="Pfam" id="PF01225"/>
    </source>
</evidence>
<evidence type="ECO:0000256" key="3">
    <source>
        <dbReference type="ARBA" id="ARBA00012211"/>
    </source>
</evidence>
<evidence type="ECO:0000259" key="17">
    <source>
        <dbReference type="Pfam" id="PF08245"/>
    </source>
</evidence>
<keyword evidence="9 14" id="KW-0133">Cell shape</keyword>
<comment type="caution">
    <text evidence="18">The sequence shown here is derived from an EMBL/GenBank/DDBJ whole genome shotgun (WGS) entry which is preliminary data.</text>
</comment>
<dbReference type="InterPro" id="IPR004101">
    <property type="entry name" value="Mur_ligase_C"/>
</dbReference>
<dbReference type="InterPro" id="IPR005758">
    <property type="entry name" value="UDP-N-AcMur_Ala_ligase_MurC"/>
</dbReference>
<proteinExistence type="inferred from homology"/>
<feature type="binding site" evidence="14">
    <location>
        <begin position="127"/>
        <end position="133"/>
    </location>
    <ligand>
        <name>ATP</name>
        <dbReference type="ChEBI" id="CHEBI:30616"/>
    </ligand>
</feature>
<evidence type="ECO:0000256" key="12">
    <source>
        <dbReference type="ARBA" id="ARBA00023316"/>
    </source>
</evidence>
<dbReference type="Gene3D" id="3.90.190.20">
    <property type="entry name" value="Mur ligase, C-terminal domain"/>
    <property type="match status" value="1"/>
</dbReference>
<dbReference type="GO" id="GO:0008763">
    <property type="term" value="F:UDP-N-acetylmuramate-L-alanine ligase activity"/>
    <property type="evidence" value="ECO:0007669"/>
    <property type="project" value="UniProtKB-EC"/>
</dbReference>
<evidence type="ECO:0000313" key="19">
    <source>
        <dbReference type="Proteomes" id="UP001358324"/>
    </source>
</evidence>
<evidence type="ECO:0000256" key="7">
    <source>
        <dbReference type="ARBA" id="ARBA00022741"/>
    </source>
</evidence>
<dbReference type="Pfam" id="PF08245">
    <property type="entry name" value="Mur_ligase_M"/>
    <property type="match status" value="1"/>
</dbReference>
<evidence type="ECO:0000256" key="10">
    <source>
        <dbReference type="ARBA" id="ARBA00022984"/>
    </source>
</evidence>
<dbReference type="RefSeq" id="WP_332079505.1">
    <property type="nucleotide sequence ID" value="NZ_JAZHBM010000003.1"/>
</dbReference>
<keyword evidence="6 14" id="KW-0132">Cell division</keyword>
<dbReference type="InterPro" id="IPR036615">
    <property type="entry name" value="Mur_ligase_C_dom_sf"/>
</dbReference>
<comment type="function">
    <text evidence="14">Cell wall formation.</text>
</comment>
<dbReference type="Pfam" id="PF02875">
    <property type="entry name" value="Mur_ligase_C"/>
    <property type="match status" value="1"/>
</dbReference>
<dbReference type="Proteomes" id="UP001358324">
    <property type="component" value="Unassembled WGS sequence"/>
</dbReference>
<dbReference type="HAMAP" id="MF_00046">
    <property type="entry name" value="MurC"/>
    <property type="match status" value="1"/>
</dbReference>
<keyword evidence="8 14" id="KW-0067">ATP-binding</keyword>
<feature type="domain" description="Mur ligase N-terminal catalytic" evidence="15">
    <location>
        <begin position="23"/>
        <end position="120"/>
    </location>
</feature>
<sequence length="484" mass="51503">MIRRLHQTRGLSKEDFAKVFSRVHFVGIGGIGMSGIAEVLCTLGYKVSGSDTADSATTRRLTRLGATVHRGHAAANVLGTDCVVVSSAIRHDNPELMEARAQRIPVVPRAEMLAELMRFRRSIAVAGTHGKTTTTSLTASVLAEGGLDPTFVVGGQLLAAGANARLGSGDWLVAEADESDGSFLRLNPLIAIVTNIDADHLENYGGDFARVQAAFHEFLHRLPFYGLAVLCIDDAEVARLASETPRHVMTYGLSEDADVRAEDIGQDGAAMTFTLCLPENTRIRARLALPGRHNVLNALAAAAVGWQLGVAPEAIVAALGRFEGIGRRFNLLGELVTPTGARVQLVDDYGHHPKELAAVFEAARGGWRDRRLVVAFQPHRYSRTRDLFDDFAGVLSDVDALVLTEVYPAGEAPIAGADAKALARAIRARGRIDPVVVSGADELAGVLPDILQDGDLLLMMGAGDIGAAVQQLAQSGFQTTEAAR</sequence>
<evidence type="ECO:0000256" key="14">
    <source>
        <dbReference type="HAMAP-Rule" id="MF_00046"/>
    </source>
</evidence>
<keyword evidence="4 14" id="KW-0963">Cytoplasm</keyword>
<evidence type="ECO:0000256" key="2">
    <source>
        <dbReference type="ARBA" id="ARBA00004752"/>
    </source>
</evidence>
<evidence type="ECO:0000256" key="5">
    <source>
        <dbReference type="ARBA" id="ARBA00022598"/>
    </source>
</evidence>
<evidence type="ECO:0000259" key="16">
    <source>
        <dbReference type="Pfam" id="PF02875"/>
    </source>
</evidence>
<dbReference type="InterPro" id="IPR000713">
    <property type="entry name" value="Mur_ligase_N"/>
</dbReference>
<keyword evidence="7 14" id="KW-0547">Nucleotide-binding</keyword>
<evidence type="ECO:0000256" key="11">
    <source>
        <dbReference type="ARBA" id="ARBA00023306"/>
    </source>
</evidence>
<evidence type="ECO:0000256" key="4">
    <source>
        <dbReference type="ARBA" id="ARBA00022490"/>
    </source>
</evidence>